<name>A0ABT6BG43_9GAMM</name>
<reference evidence="1 2" key="1">
    <citation type="journal article" date="2024" name="Curr. Microbiol.">
        <title>Luteibacter sahnii sp. nov., A Novel Yellow-Colored Xanthomonadin Pigment Producing Probiotic Bacterium from Healthy Rice Seed Microbiome.</title>
        <authorList>
            <person name="Jaiswal G."/>
            <person name="Rana R."/>
            <person name="Nayak P.K."/>
            <person name="Chouhan R."/>
            <person name="Gandhi S.G."/>
            <person name="Patel H.K."/>
            <person name="Patil P.B."/>
        </authorList>
    </citation>
    <scope>NUCLEOTIDE SEQUENCE [LARGE SCALE GENOMIC DNA]</scope>
    <source>
        <strain evidence="1 2">PPL201</strain>
    </source>
</reference>
<proteinExistence type="predicted"/>
<evidence type="ECO:0000313" key="1">
    <source>
        <dbReference type="EMBL" id="MDF4026935.1"/>
    </source>
</evidence>
<accession>A0ABT6BG43</accession>
<comment type="caution">
    <text evidence="1">The sequence shown here is derived from an EMBL/GenBank/DDBJ whole genome shotgun (WGS) entry which is preliminary data.</text>
</comment>
<sequence>MTNTAMTIGGQVARHLQPGELDIELRDGVPVSVDFADGFVFTVDTRLPEDAPRSASIR</sequence>
<organism evidence="1 2">
    <name type="scientific">Luteibacter sahnii</name>
    <dbReference type="NCBI Taxonomy" id="3021977"/>
    <lineage>
        <taxon>Bacteria</taxon>
        <taxon>Pseudomonadati</taxon>
        <taxon>Pseudomonadota</taxon>
        <taxon>Gammaproteobacteria</taxon>
        <taxon>Lysobacterales</taxon>
        <taxon>Rhodanobacteraceae</taxon>
        <taxon>Luteibacter</taxon>
    </lineage>
</organism>
<evidence type="ECO:0000313" key="2">
    <source>
        <dbReference type="Proteomes" id="UP001528850"/>
    </source>
</evidence>
<keyword evidence="2" id="KW-1185">Reference proteome</keyword>
<dbReference type="EMBL" id="JARJJS010000009">
    <property type="protein sequence ID" value="MDF4026935.1"/>
    <property type="molecule type" value="Genomic_DNA"/>
</dbReference>
<protein>
    <submittedName>
        <fullName evidence="1">Uncharacterized protein</fullName>
    </submittedName>
</protein>
<gene>
    <name evidence="1" type="ORF">P3W24_18325</name>
</gene>
<dbReference type="Proteomes" id="UP001528850">
    <property type="component" value="Unassembled WGS sequence"/>
</dbReference>